<feature type="domain" description="SH3b" evidence="7">
    <location>
        <begin position="264"/>
        <end position="326"/>
    </location>
</feature>
<name>A0AAE3EC23_9FIRM</name>
<evidence type="ECO:0000256" key="4">
    <source>
        <dbReference type="ARBA" id="ARBA00022807"/>
    </source>
</evidence>
<evidence type="ECO:0000259" key="8">
    <source>
        <dbReference type="PROSITE" id="PS51935"/>
    </source>
</evidence>
<evidence type="ECO:0000256" key="1">
    <source>
        <dbReference type="ARBA" id="ARBA00007074"/>
    </source>
</evidence>
<proteinExistence type="inferred from homology"/>
<comment type="caution">
    <text evidence="9">The sequence shown here is derived from an EMBL/GenBank/DDBJ whole genome shotgun (WGS) entry which is preliminary data.</text>
</comment>
<keyword evidence="2" id="KW-0645">Protease</keyword>
<feature type="chain" id="PRO_5042277369" evidence="6">
    <location>
        <begin position="28"/>
        <end position="465"/>
    </location>
</feature>
<dbReference type="SUPFAM" id="SSF54001">
    <property type="entry name" value="Cysteine proteinases"/>
    <property type="match status" value="1"/>
</dbReference>
<dbReference type="Gene3D" id="2.30.30.40">
    <property type="entry name" value="SH3 Domains"/>
    <property type="match status" value="2"/>
</dbReference>
<evidence type="ECO:0000313" key="9">
    <source>
        <dbReference type="EMBL" id="MCC2231928.1"/>
    </source>
</evidence>
<keyword evidence="3" id="KW-0378">Hydrolase</keyword>
<dbReference type="Proteomes" id="UP001198182">
    <property type="component" value="Unassembled WGS sequence"/>
</dbReference>
<dbReference type="InterPro" id="IPR038765">
    <property type="entry name" value="Papain-like_cys_pep_sf"/>
</dbReference>
<dbReference type="PANTHER" id="PTHR47053:SF1">
    <property type="entry name" value="MUREIN DD-ENDOPEPTIDASE MEPH-RELATED"/>
    <property type="match status" value="1"/>
</dbReference>
<feature type="compositionally biased region" description="Low complexity" evidence="5">
    <location>
        <begin position="110"/>
        <end position="144"/>
    </location>
</feature>
<evidence type="ECO:0000256" key="5">
    <source>
        <dbReference type="SAM" id="MobiDB-lite"/>
    </source>
</evidence>
<evidence type="ECO:0000256" key="2">
    <source>
        <dbReference type="ARBA" id="ARBA00022670"/>
    </source>
</evidence>
<keyword evidence="10" id="KW-1185">Reference proteome</keyword>
<dbReference type="AlphaFoldDB" id="A0AAE3EC23"/>
<dbReference type="InterPro" id="IPR003646">
    <property type="entry name" value="SH3-like_bac-type"/>
</dbReference>
<sequence length="465" mass="50196">MTRQNKKKAGIIISLCAVLAAGQTVLAAGSGSGSNAPSVLYVGGAAAVMDHYFGQDTEEKTSASAGTSAAASSETKAQQEKTAFVRTSAQVPVAGVADLYETSAAAETIPETSSVPETSVVETSSFAAETTSAAEEQTEALTESPAESQTEGNAVASVPEVTVALPEKTAEELDWEARGAATAGYENFGIPNVDNYLNVRRSASSDAVIVGKMLRDSGCEILSKVEKDDGIWYEIQSGDVYGYVSADYMLTGQEAEDYGREVAHRRAVISTDTLNVRTEPSEDATIWTQANGNERYDVLQQLDGWIEIELDTDTGYVKSDYVEVRYALSHAIPYTQEEIEAQEKQSLRSQIVDYALQFVGNPYVWGGESLTNGVDCSGFTMKVYEKFGVYLSHYTGTQINEGRSISESELKKGDLIFYAKDGTVNHVAMYIGNGCVVHAKSTKAGITITDYNYRTPVRFVRYLDD</sequence>
<evidence type="ECO:0000259" key="7">
    <source>
        <dbReference type="PROSITE" id="PS51781"/>
    </source>
</evidence>
<gene>
    <name evidence="9" type="ORF">LKD81_13135</name>
</gene>
<dbReference type="PROSITE" id="PS51781">
    <property type="entry name" value="SH3B"/>
    <property type="match status" value="1"/>
</dbReference>
<keyword evidence="6" id="KW-0732">Signal</keyword>
<feature type="domain" description="NlpC/P60" evidence="8">
    <location>
        <begin position="345"/>
        <end position="465"/>
    </location>
</feature>
<dbReference type="Pfam" id="PF00877">
    <property type="entry name" value="NLPC_P60"/>
    <property type="match status" value="1"/>
</dbReference>
<dbReference type="SMART" id="SM00287">
    <property type="entry name" value="SH3b"/>
    <property type="match status" value="2"/>
</dbReference>
<accession>A0AAE3EC23</accession>
<organism evidence="9 10">
    <name type="scientific">Hominifimenecus microfluidus</name>
    <dbReference type="NCBI Taxonomy" id="2885348"/>
    <lineage>
        <taxon>Bacteria</taxon>
        <taxon>Bacillati</taxon>
        <taxon>Bacillota</taxon>
        <taxon>Clostridia</taxon>
        <taxon>Lachnospirales</taxon>
        <taxon>Lachnospiraceae</taxon>
        <taxon>Hominifimenecus</taxon>
    </lineage>
</organism>
<evidence type="ECO:0000256" key="3">
    <source>
        <dbReference type="ARBA" id="ARBA00022801"/>
    </source>
</evidence>
<feature type="signal peptide" evidence="6">
    <location>
        <begin position="1"/>
        <end position="27"/>
    </location>
</feature>
<dbReference type="Pfam" id="PF08239">
    <property type="entry name" value="SH3_3"/>
    <property type="match status" value="1"/>
</dbReference>
<dbReference type="Gene3D" id="3.90.1720.10">
    <property type="entry name" value="endopeptidase domain like (from Nostoc punctiforme)"/>
    <property type="match status" value="1"/>
</dbReference>
<protein>
    <submittedName>
        <fullName evidence="9">NlpC/P60 family protein</fullName>
    </submittedName>
</protein>
<dbReference type="EMBL" id="JAJEQR010000044">
    <property type="protein sequence ID" value="MCC2231928.1"/>
    <property type="molecule type" value="Genomic_DNA"/>
</dbReference>
<keyword evidence="4" id="KW-0788">Thiol protease</keyword>
<dbReference type="GO" id="GO:0008234">
    <property type="term" value="F:cysteine-type peptidase activity"/>
    <property type="evidence" value="ECO:0007669"/>
    <property type="project" value="UniProtKB-KW"/>
</dbReference>
<dbReference type="InterPro" id="IPR051202">
    <property type="entry name" value="Peptidase_C40"/>
</dbReference>
<reference evidence="9" key="1">
    <citation type="submission" date="2021-10" db="EMBL/GenBank/DDBJ databases">
        <title>Anaerobic single-cell dispensing facilitates the cultivation of human gut bacteria.</title>
        <authorList>
            <person name="Afrizal A."/>
        </authorList>
    </citation>
    <scope>NUCLEOTIDE SEQUENCE</scope>
    <source>
        <strain evidence="9">CLA-AA-H215</strain>
    </source>
</reference>
<dbReference type="InterPro" id="IPR000064">
    <property type="entry name" value="NLP_P60_dom"/>
</dbReference>
<feature type="region of interest" description="Disordered" evidence="5">
    <location>
        <begin position="106"/>
        <end position="157"/>
    </location>
</feature>
<comment type="similarity">
    <text evidence="1">Belongs to the peptidase C40 family.</text>
</comment>
<dbReference type="PROSITE" id="PS51935">
    <property type="entry name" value="NLPC_P60"/>
    <property type="match status" value="1"/>
</dbReference>
<dbReference type="RefSeq" id="WP_308454413.1">
    <property type="nucleotide sequence ID" value="NZ_JAJEQR010000044.1"/>
</dbReference>
<dbReference type="PANTHER" id="PTHR47053">
    <property type="entry name" value="MUREIN DD-ENDOPEPTIDASE MEPH-RELATED"/>
    <property type="match status" value="1"/>
</dbReference>
<dbReference type="GO" id="GO:0006508">
    <property type="term" value="P:proteolysis"/>
    <property type="evidence" value="ECO:0007669"/>
    <property type="project" value="UniProtKB-KW"/>
</dbReference>
<evidence type="ECO:0000313" key="10">
    <source>
        <dbReference type="Proteomes" id="UP001198182"/>
    </source>
</evidence>
<evidence type="ECO:0000256" key="6">
    <source>
        <dbReference type="SAM" id="SignalP"/>
    </source>
</evidence>